<dbReference type="RefSeq" id="WP_071061487.1">
    <property type="nucleotide sequence ID" value="NZ_MKIE01000002.1"/>
</dbReference>
<dbReference type="InterPro" id="IPR046118">
    <property type="entry name" value="DUF6115"/>
</dbReference>
<dbReference type="Pfam" id="PF19610">
    <property type="entry name" value="DUF6115"/>
    <property type="match status" value="1"/>
</dbReference>
<keyword evidence="2" id="KW-1185">Reference proteome</keyword>
<dbReference type="Proteomes" id="UP000180254">
    <property type="component" value="Unassembled WGS sequence"/>
</dbReference>
<evidence type="ECO:0000313" key="2">
    <source>
        <dbReference type="Proteomes" id="UP000180254"/>
    </source>
</evidence>
<accession>A0A1S1V870</accession>
<protein>
    <submittedName>
        <fullName evidence="1">Uncharacterized protein</fullName>
    </submittedName>
</protein>
<dbReference type="OrthoDB" id="1708317at2"/>
<dbReference type="EMBL" id="MKIE01000002">
    <property type="protein sequence ID" value="OHW62786.1"/>
    <property type="molecule type" value="Genomic_DNA"/>
</dbReference>
<comment type="caution">
    <text evidence="1">The sequence shown here is derived from an EMBL/GenBank/DDBJ whole genome shotgun (WGS) entry which is preliminary data.</text>
</comment>
<dbReference type="AlphaFoldDB" id="A0A1S1V870"/>
<reference evidence="1 2" key="1">
    <citation type="submission" date="2016-09" db="EMBL/GenBank/DDBJ databases">
        <title>Genome sequence of Eubacterium angustum.</title>
        <authorList>
            <person name="Poehlein A."/>
            <person name="Daniel R."/>
        </authorList>
    </citation>
    <scope>NUCLEOTIDE SEQUENCE [LARGE SCALE GENOMIC DNA]</scope>
    <source>
        <strain evidence="1 2">DSM 1989</strain>
    </source>
</reference>
<sequence>MDTLFLIIGAVLVLISVILIAKAKSGSSEAETFEQVLREDMDLELDVDLDDEELRFIDEIAESEYEVEYEEEAEETPVKPELERGTLDHRDTVAIMYKAGISPNEIAKKLEMGKREVEIILKVKGLVK</sequence>
<evidence type="ECO:0000313" key="1">
    <source>
        <dbReference type="EMBL" id="OHW62786.1"/>
    </source>
</evidence>
<gene>
    <name evidence="1" type="ORF">EUAN_05700</name>
</gene>
<proteinExistence type="predicted"/>
<dbReference type="STRING" id="39480.EUAN_05700"/>
<organism evidence="1 2">
    <name type="scientific">Andreesenia angusta</name>
    <dbReference type="NCBI Taxonomy" id="39480"/>
    <lineage>
        <taxon>Bacteria</taxon>
        <taxon>Bacillati</taxon>
        <taxon>Bacillota</taxon>
        <taxon>Tissierellia</taxon>
        <taxon>Tissierellales</taxon>
        <taxon>Gottschalkiaceae</taxon>
        <taxon>Andreesenia</taxon>
    </lineage>
</organism>
<name>A0A1S1V870_9FIRM</name>